<reference evidence="2 3" key="1">
    <citation type="journal article" date="2019" name="Int. J. Syst. Evol. Microbiol.">
        <title>The Global Catalogue of Microorganisms (GCM) 10K type strain sequencing project: providing services to taxonomists for standard genome sequencing and annotation.</title>
        <authorList>
            <consortium name="The Broad Institute Genomics Platform"/>
            <consortium name="The Broad Institute Genome Sequencing Center for Infectious Disease"/>
            <person name="Wu L."/>
            <person name="Ma J."/>
        </authorList>
    </citation>
    <scope>NUCLEOTIDE SEQUENCE [LARGE SCALE GENOMIC DNA]</scope>
    <source>
        <strain evidence="2 3">JCM 16083</strain>
    </source>
</reference>
<proteinExistence type="predicted"/>
<name>A0ABN1MLC4_9FLAO</name>
<evidence type="ECO:0000313" key="2">
    <source>
        <dbReference type="EMBL" id="GAA0874053.1"/>
    </source>
</evidence>
<accession>A0ABN1MLC4</accession>
<keyword evidence="1" id="KW-0732">Signal</keyword>
<dbReference type="Proteomes" id="UP001501126">
    <property type="component" value="Unassembled WGS sequence"/>
</dbReference>
<evidence type="ECO:0000256" key="1">
    <source>
        <dbReference type="SAM" id="SignalP"/>
    </source>
</evidence>
<dbReference type="PROSITE" id="PS51257">
    <property type="entry name" value="PROKAR_LIPOPROTEIN"/>
    <property type="match status" value="1"/>
</dbReference>
<keyword evidence="3" id="KW-1185">Reference proteome</keyword>
<dbReference type="Pfam" id="PF16125">
    <property type="entry name" value="DUF4837"/>
    <property type="match status" value="1"/>
</dbReference>
<protein>
    <submittedName>
        <fullName evidence="2">DUF4837 family protein</fullName>
    </submittedName>
</protein>
<organism evidence="2 3">
    <name type="scientific">Wandonia haliotis</name>
    <dbReference type="NCBI Taxonomy" id="574963"/>
    <lineage>
        <taxon>Bacteria</taxon>
        <taxon>Pseudomonadati</taxon>
        <taxon>Bacteroidota</taxon>
        <taxon>Flavobacteriia</taxon>
        <taxon>Flavobacteriales</taxon>
        <taxon>Crocinitomicaceae</taxon>
        <taxon>Wandonia</taxon>
    </lineage>
</organism>
<feature type="signal peptide" evidence="1">
    <location>
        <begin position="1"/>
        <end position="20"/>
    </location>
</feature>
<feature type="chain" id="PRO_5045118149" evidence="1">
    <location>
        <begin position="21"/>
        <end position="356"/>
    </location>
</feature>
<dbReference type="InterPro" id="IPR032286">
    <property type="entry name" value="DUF4837"/>
</dbReference>
<evidence type="ECO:0000313" key="3">
    <source>
        <dbReference type="Proteomes" id="UP001501126"/>
    </source>
</evidence>
<dbReference type="EMBL" id="BAAAFH010000003">
    <property type="protein sequence ID" value="GAA0874053.1"/>
    <property type="molecule type" value="Genomic_DNA"/>
</dbReference>
<comment type="caution">
    <text evidence="2">The sequence shown here is derived from an EMBL/GenBank/DDBJ whole genome shotgun (WGS) entry which is preliminary data.</text>
</comment>
<sequence length="356" mass="41260">MMMHMKRITIFIALAFLLFACDDFTKGKKGGALATGKPGEVLVVCTDDLWNSGEIDSLIYALAKEEEPYYPLEYAFKFYQKNAGGFNHIHKKVRNILIIQQQNNAQFSPAKVEFVRDKWVKGQLVTEVTFKEKADLLQVAKYDAEKIAHRFEESEIDRIVEANRLAKMKPLAKKIYEKYGVYLDFPSGSEVKSDKDIFLRIDIPERSREMKLDGGPAYETQRANFILSSWLMWQVDYTKKEQLEPKNLLHTQDSILKIYAPHHKEGAYMATEYDSLVYPVSQVFEYNDLYTVEIKGQYRMNGRDDVFMGGPFVSYSFVHPKTNKLITMFGMVHGPSEPLINYIREHKGLFRTLHLE</sequence>
<gene>
    <name evidence="2" type="ORF">GCM10009118_04610</name>
</gene>